<evidence type="ECO:0000313" key="3">
    <source>
        <dbReference type="Proteomes" id="UP000673975"/>
    </source>
</evidence>
<dbReference type="RefSeq" id="WP_210510904.1">
    <property type="nucleotide sequence ID" value="NZ_JAFIDN010000003.1"/>
</dbReference>
<protein>
    <recommendedName>
        <fullName evidence="4">YbbR-like domain-containing protein</fullName>
    </recommendedName>
</protein>
<keyword evidence="1" id="KW-0472">Membrane</keyword>
<dbReference type="InterPro" id="IPR012505">
    <property type="entry name" value="YbbR"/>
</dbReference>
<dbReference type="Proteomes" id="UP000673975">
    <property type="component" value="Unassembled WGS sequence"/>
</dbReference>
<dbReference type="Pfam" id="PF07949">
    <property type="entry name" value="YbbR"/>
    <property type="match status" value="1"/>
</dbReference>
<dbReference type="InterPro" id="IPR053154">
    <property type="entry name" value="c-di-AMP_regulator"/>
</dbReference>
<evidence type="ECO:0008006" key="4">
    <source>
        <dbReference type="Google" id="ProtNLM"/>
    </source>
</evidence>
<keyword evidence="1" id="KW-0812">Transmembrane</keyword>
<organism evidence="2 3">
    <name type="scientific">Natronogracilivirga saccharolytica</name>
    <dbReference type="NCBI Taxonomy" id="2812953"/>
    <lineage>
        <taxon>Bacteria</taxon>
        <taxon>Pseudomonadati</taxon>
        <taxon>Balneolota</taxon>
        <taxon>Balneolia</taxon>
        <taxon>Balneolales</taxon>
        <taxon>Cyclonatronaceae</taxon>
        <taxon>Natronogracilivirga</taxon>
    </lineage>
</organism>
<dbReference type="PANTHER" id="PTHR37804:SF1">
    <property type="entry name" value="CDAA REGULATORY PROTEIN CDAR"/>
    <property type="match status" value="1"/>
</dbReference>
<keyword evidence="3" id="KW-1185">Reference proteome</keyword>
<gene>
    <name evidence="2" type="ORF">NATSA_04930</name>
</gene>
<sequence>MGKQNKLRSWFSRLFTPTEKETVYLHKGEILVIFLIGFFIALSLWMLINLGKEYSVTVELPVSVTGQNDELMFAEPPPESVQVAVTGEGWNLISIYRSPPEIKIPYEEGVLNLSDFVEDYLAGYSGISVQKVEPSLISLALEQRARKRVPVSPNLDIRFKARFEQVGELEVSPDSVTVSGPSSVIDTLQSWPTEFLRLHNVQSNIDRSIPLMESDQISLQDTSAVHIFAEVAEFTEGDIRIYVRTVDVPEDVEIRFNPSVITVRYDVPIEFFSDVQDMVPYEAVVPYEEILRDTTGVVRPEVRPVTDEFDLRLRSYQPRRVSWFRVIP</sequence>
<dbReference type="AlphaFoldDB" id="A0A8J7UU41"/>
<comment type="caution">
    <text evidence="2">The sequence shown here is derived from an EMBL/GenBank/DDBJ whole genome shotgun (WGS) entry which is preliminary data.</text>
</comment>
<dbReference type="EMBL" id="JAFIDN010000003">
    <property type="protein sequence ID" value="MBP3192005.1"/>
    <property type="molecule type" value="Genomic_DNA"/>
</dbReference>
<evidence type="ECO:0000313" key="2">
    <source>
        <dbReference type="EMBL" id="MBP3192005.1"/>
    </source>
</evidence>
<accession>A0A8J7UU41</accession>
<keyword evidence="1" id="KW-1133">Transmembrane helix</keyword>
<feature type="transmembrane region" description="Helical" evidence="1">
    <location>
        <begin position="30"/>
        <end position="48"/>
    </location>
</feature>
<dbReference type="PANTHER" id="PTHR37804">
    <property type="entry name" value="CDAA REGULATORY PROTEIN CDAR"/>
    <property type="match status" value="1"/>
</dbReference>
<evidence type="ECO:0000256" key="1">
    <source>
        <dbReference type="SAM" id="Phobius"/>
    </source>
</evidence>
<reference evidence="2" key="1">
    <citation type="submission" date="2021-02" db="EMBL/GenBank/DDBJ databases">
        <title>Natronogracilivirga saccharolytica gen. nov. sp. nov. a new anaerobic, haloalkiliphilic carbohydrate-fermenting bacterium from soda lake and proposing of Cyclonatronumiaceae fam. nov. in the phylum Balneolaeota.</title>
        <authorList>
            <person name="Zhilina T.N."/>
            <person name="Sorokin D.Y."/>
            <person name="Zavarzina D.G."/>
            <person name="Toshchakov S.V."/>
            <person name="Kublanov I.V."/>
        </authorList>
    </citation>
    <scope>NUCLEOTIDE SEQUENCE</scope>
    <source>
        <strain evidence="2">Z-1702</strain>
    </source>
</reference>
<proteinExistence type="predicted"/>
<name>A0A8J7UU41_9BACT</name>
<dbReference type="Gene3D" id="2.170.120.40">
    <property type="entry name" value="YbbR-like domain"/>
    <property type="match status" value="1"/>
</dbReference>